<dbReference type="InterPro" id="IPR001516">
    <property type="entry name" value="Proton_antipo_N"/>
</dbReference>
<keyword evidence="13 16" id="KW-0496">Mitochondrion</keyword>
<geneLocation type="mitochondrion" evidence="20"/>
<dbReference type="AlphaFoldDB" id="A0A513X0D8"/>
<gene>
    <name evidence="20" type="primary">nad5</name>
</gene>
<comment type="subcellular location">
    <subcellularLocation>
        <location evidence="1">Mitochondrion inner membrane</location>
        <topology evidence="1">Multi-pass membrane protein</topology>
    </subcellularLocation>
</comment>
<feature type="transmembrane region" description="Helical" evidence="16">
    <location>
        <begin position="212"/>
        <end position="230"/>
    </location>
</feature>
<comment type="similarity">
    <text evidence="16">Belongs to the complex I subunit 5 family.</text>
</comment>
<dbReference type="GO" id="GO:0042773">
    <property type="term" value="P:ATP synthesis coupled electron transport"/>
    <property type="evidence" value="ECO:0007669"/>
    <property type="project" value="InterPro"/>
</dbReference>
<evidence type="ECO:0000256" key="11">
    <source>
        <dbReference type="ARBA" id="ARBA00023027"/>
    </source>
</evidence>
<keyword evidence="12 16" id="KW-0830">Ubiquinone</keyword>
<organism evidence="20">
    <name type="scientific">Microcondylaea bonellii</name>
    <dbReference type="NCBI Taxonomy" id="1678567"/>
    <lineage>
        <taxon>Eukaryota</taxon>
        <taxon>Metazoa</taxon>
        <taxon>Spiralia</taxon>
        <taxon>Lophotrochozoa</taxon>
        <taxon>Mollusca</taxon>
        <taxon>Bivalvia</taxon>
        <taxon>Autobranchia</taxon>
        <taxon>Heteroconchia</taxon>
        <taxon>Palaeoheterodonta</taxon>
        <taxon>Unionida</taxon>
        <taxon>Unionoidea</taxon>
        <taxon>Unionidae</taxon>
        <taxon>Gonideinae</taxon>
        <taxon>Microcondylaea</taxon>
    </lineage>
</organism>
<evidence type="ECO:0000256" key="2">
    <source>
        <dbReference type="ARBA" id="ARBA00012944"/>
    </source>
</evidence>
<name>A0A513X0D8_9BIVA</name>
<feature type="transmembrane region" description="Helical" evidence="16">
    <location>
        <begin position="270"/>
        <end position="292"/>
    </location>
</feature>
<keyword evidence="4 16" id="KW-0813">Transport</keyword>
<dbReference type="GO" id="GO:0003954">
    <property type="term" value="F:NADH dehydrogenase activity"/>
    <property type="evidence" value="ECO:0007669"/>
    <property type="project" value="TreeGrafter"/>
</dbReference>
<dbReference type="PRINTS" id="PR01434">
    <property type="entry name" value="NADHDHGNASE5"/>
</dbReference>
<evidence type="ECO:0000256" key="12">
    <source>
        <dbReference type="ARBA" id="ARBA00023075"/>
    </source>
</evidence>
<feature type="domain" description="NADH dehydrogenase subunit 5 C-terminal" evidence="19">
    <location>
        <begin position="392"/>
        <end position="554"/>
    </location>
</feature>
<evidence type="ECO:0000256" key="8">
    <source>
        <dbReference type="ARBA" id="ARBA00022967"/>
    </source>
</evidence>
<keyword evidence="8" id="KW-1278">Translocase</keyword>
<evidence type="ECO:0000256" key="15">
    <source>
        <dbReference type="ARBA" id="ARBA00049551"/>
    </source>
</evidence>
<evidence type="ECO:0000313" key="20">
    <source>
        <dbReference type="EMBL" id="QDH07395.1"/>
    </source>
</evidence>
<feature type="transmembrane region" description="Helical" evidence="16">
    <location>
        <begin position="376"/>
        <end position="398"/>
    </location>
</feature>
<keyword evidence="11 16" id="KW-0520">NAD</keyword>
<feature type="domain" description="NADH-Ubiquinone oxidoreductase (complex I) chain 5 N-terminal" evidence="18">
    <location>
        <begin position="41"/>
        <end position="84"/>
    </location>
</feature>
<accession>A0A513X0D8</accession>
<sequence>MEPMKGFLVWAGVFFFSSFVLFVFWFGSFVWDVVIFEWEFFSACGFSMSVLVLTDFLSVLFALTVCFISGCVFVFSVSYMEGDKFGGVFSTLVAAFVAAMNILIFMPNLVFVLLGWDLLGIISFLLVVYYQNSVSVGAGMLTVLLNRIGDVFLVLSIGLSSSAGVWGILGVEQFTSYVTVVGILLVGASMTKSAQIPFSVWLPAAMAAPTPVSALVHSSTLVTVGVYFLFRHYPLLMCVEGLFPVLSKLGCLTLLMGSLGACFEFDIKKLVALSTLSHLGFMVYILSIGYPFLSVFHLLSHALFKSLLFLCAGYYIHIAGSSQDLRQMSGIVWGSSPILVACSLVGLSSLCGVPYLSGFYSKDAILEGSISSVGGVLEVLCLVIGASASCFYSMRFLLYSSFGPLGGFPLSGDFSGGWFVGVPTVLLSLGSIIFSCFMQQAWVGTCEVFNLSFFTKVSLFLVLNLGTIVLVSGSFSNGFGGFVFGVGLSRWVKGLSVILSSMWGFRWCFSSVSGVWFKYGVLAVTSLEMGWMEVIGGQSTGNVLVSAGAKLLIFEGISVLFVLRLTGAFLLALVVLFV</sequence>
<keyword evidence="7" id="KW-0999">Mitochondrion inner membrane</keyword>
<keyword evidence="5" id="KW-0679">Respiratory chain</keyword>
<evidence type="ECO:0000256" key="3">
    <source>
        <dbReference type="ARBA" id="ARBA00021096"/>
    </source>
</evidence>
<evidence type="ECO:0000256" key="6">
    <source>
        <dbReference type="ARBA" id="ARBA00022692"/>
    </source>
</evidence>
<keyword evidence="9" id="KW-0249">Electron transport</keyword>
<evidence type="ECO:0000256" key="7">
    <source>
        <dbReference type="ARBA" id="ARBA00022792"/>
    </source>
</evidence>
<evidence type="ECO:0000256" key="13">
    <source>
        <dbReference type="ARBA" id="ARBA00023128"/>
    </source>
</evidence>
<feature type="transmembrane region" description="Helical" evidence="16">
    <location>
        <begin position="151"/>
        <end position="168"/>
    </location>
</feature>
<feature type="transmembrane region" description="Helical" evidence="16">
    <location>
        <begin position="551"/>
        <end position="577"/>
    </location>
</feature>
<feature type="transmembrane region" description="Helical" evidence="16">
    <location>
        <begin position="330"/>
        <end position="356"/>
    </location>
</feature>
<reference evidence="20" key="1">
    <citation type="journal article" date="2019" name="Heredity">
        <title>Mesozoic mitogenome rearrangements and freshwater mussel (Bivalvia: Unionoidea) macroevolution.</title>
        <authorList>
            <person name="Froufe E."/>
            <person name="Bolotov I."/>
            <person name="Aldridge D.C."/>
            <person name="Bogan A.E."/>
            <person name="Breton S."/>
            <person name="Gan H.M."/>
            <person name="Kovitvadhi U."/>
            <person name="Kovitvadhi S."/>
            <person name="Riccardi N."/>
            <person name="Secci-Petretto G."/>
            <person name="Sousa R."/>
            <person name="Teixeira A."/>
            <person name="Varandas S."/>
            <person name="Zanatta D."/>
            <person name="Zieritz A."/>
            <person name="Fonseca M.M."/>
            <person name="Lopes-Lima M."/>
        </authorList>
    </citation>
    <scope>NUCLEOTIDE SEQUENCE</scope>
    <source>
        <tissue evidence="20">Gonad tissue</tissue>
    </source>
</reference>
<dbReference type="InterPro" id="IPR003945">
    <property type="entry name" value="NU5C-like"/>
</dbReference>
<feature type="transmembrane region" description="Helical" evidence="16">
    <location>
        <begin position="174"/>
        <end position="191"/>
    </location>
</feature>
<feature type="domain" description="NADH:quinone oxidoreductase/Mrp antiporter transmembrane" evidence="17">
    <location>
        <begin position="108"/>
        <end position="380"/>
    </location>
</feature>
<feature type="transmembrane region" description="Helical" evidence="16">
    <location>
        <begin position="110"/>
        <end position="130"/>
    </location>
</feature>
<evidence type="ECO:0000256" key="4">
    <source>
        <dbReference type="ARBA" id="ARBA00022448"/>
    </source>
</evidence>
<evidence type="ECO:0000259" key="17">
    <source>
        <dbReference type="Pfam" id="PF00361"/>
    </source>
</evidence>
<evidence type="ECO:0000259" key="19">
    <source>
        <dbReference type="Pfam" id="PF06455"/>
    </source>
</evidence>
<feature type="transmembrane region" description="Helical" evidence="16">
    <location>
        <begin position="7"/>
        <end position="31"/>
    </location>
</feature>
<evidence type="ECO:0000256" key="10">
    <source>
        <dbReference type="ARBA" id="ARBA00022989"/>
    </source>
</evidence>
<dbReference type="Pfam" id="PF00361">
    <property type="entry name" value="Proton_antipo_M"/>
    <property type="match status" value="1"/>
</dbReference>
<feature type="transmembrane region" description="Helical" evidence="16">
    <location>
        <begin position="85"/>
        <end position="104"/>
    </location>
</feature>
<comment type="function">
    <text evidence="16">Core subunit of the mitochondrial membrane respiratory chain NADH dehydrogenase (Complex I) which catalyzes electron transfer from NADH through the respiratory chain, using ubiquinone as an electron acceptor. Essential for the catalytic activity and assembly of complex I.</text>
</comment>
<dbReference type="Pfam" id="PF06455">
    <property type="entry name" value="NADH5_C"/>
    <property type="match status" value="1"/>
</dbReference>
<feature type="transmembrane region" description="Helical" evidence="16">
    <location>
        <begin position="418"/>
        <end position="442"/>
    </location>
</feature>
<evidence type="ECO:0000259" key="18">
    <source>
        <dbReference type="Pfam" id="PF00662"/>
    </source>
</evidence>
<proteinExistence type="inferred from homology"/>
<keyword evidence="6 16" id="KW-0812">Transmembrane</keyword>
<dbReference type="GO" id="GO:0015990">
    <property type="term" value="P:electron transport coupled proton transport"/>
    <property type="evidence" value="ECO:0007669"/>
    <property type="project" value="TreeGrafter"/>
</dbReference>
<evidence type="ECO:0000256" key="16">
    <source>
        <dbReference type="RuleBase" id="RU003404"/>
    </source>
</evidence>
<dbReference type="InterPro" id="IPR010934">
    <property type="entry name" value="NADH_DH_su5_C"/>
</dbReference>
<feature type="transmembrane region" description="Helical" evidence="16">
    <location>
        <begin position="507"/>
        <end position="531"/>
    </location>
</feature>
<evidence type="ECO:0000256" key="14">
    <source>
        <dbReference type="ARBA" id="ARBA00023136"/>
    </source>
</evidence>
<dbReference type="EMBL" id="MK994773">
    <property type="protein sequence ID" value="QDH07395.1"/>
    <property type="molecule type" value="Genomic_DNA"/>
</dbReference>
<dbReference type="PANTHER" id="PTHR42829">
    <property type="entry name" value="NADH-UBIQUINONE OXIDOREDUCTASE CHAIN 5"/>
    <property type="match status" value="1"/>
</dbReference>
<protein>
    <recommendedName>
        <fullName evidence="3 16">NADH-ubiquinone oxidoreductase chain 5</fullName>
        <ecNumber evidence="2 16">7.1.1.2</ecNumber>
    </recommendedName>
</protein>
<evidence type="ECO:0000256" key="1">
    <source>
        <dbReference type="ARBA" id="ARBA00004448"/>
    </source>
</evidence>
<dbReference type="PANTHER" id="PTHR42829:SF2">
    <property type="entry name" value="NADH-UBIQUINONE OXIDOREDUCTASE CHAIN 5"/>
    <property type="match status" value="1"/>
</dbReference>
<keyword evidence="14 16" id="KW-0472">Membrane</keyword>
<evidence type="ECO:0000256" key="9">
    <source>
        <dbReference type="ARBA" id="ARBA00022982"/>
    </source>
</evidence>
<keyword evidence="10 16" id="KW-1133">Transmembrane helix</keyword>
<feature type="transmembrane region" description="Helical" evidence="16">
    <location>
        <begin position="56"/>
        <end position="78"/>
    </location>
</feature>
<dbReference type="InterPro" id="IPR001750">
    <property type="entry name" value="ND/Mrp_TM"/>
</dbReference>
<dbReference type="Pfam" id="PF00662">
    <property type="entry name" value="Proton_antipo_N"/>
    <property type="match status" value="1"/>
</dbReference>
<dbReference type="EC" id="7.1.1.2" evidence="2 16"/>
<feature type="transmembrane region" description="Helical" evidence="16">
    <location>
        <begin position="242"/>
        <end position="263"/>
    </location>
</feature>
<comment type="catalytic activity">
    <reaction evidence="15 16">
        <text>a ubiquinone + NADH + 5 H(+)(in) = a ubiquinol + NAD(+) + 4 H(+)(out)</text>
        <dbReference type="Rhea" id="RHEA:29091"/>
        <dbReference type="Rhea" id="RHEA-COMP:9565"/>
        <dbReference type="Rhea" id="RHEA-COMP:9566"/>
        <dbReference type="ChEBI" id="CHEBI:15378"/>
        <dbReference type="ChEBI" id="CHEBI:16389"/>
        <dbReference type="ChEBI" id="CHEBI:17976"/>
        <dbReference type="ChEBI" id="CHEBI:57540"/>
        <dbReference type="ChEBI" id="CHEBI:57945"/>
        <dbReference type="EC" id="7.1.1.2"/>
    </reaction>
</comment>
<evidence type="ECO:0000256" key="5">
    <source>
        <dbReference type="ARBA" id="ARBA00022660"/>
    </source>
</evidence>
<dbReference type="GO" id="GO:0005743">
    <property type="term" value="C:mitochondrial inner membrane"/>
    <property type="evidence" value="ECO:0007669"/>
    <property type="project" value="UniProtKB-SubCell"/>
</dbReference>
<dbReference type="GO" id="GO:0008137">
    <property type="term" value="F:NADH dehydrogenase (ubiquinone) activity"/>
    <property type="evidence" value="ECO:0007669"/>
    <property type="project" value="UniProtKB-EC"/>
</dbReference>